<feature type="domain" description="Haemolysin activator HlyB C-terminal" evidence="4">
    <location>
        <begin position="227"/>
        <end position="528"/>
    </location>
</feature>
<organism evidence="6 7">
    <name type="scientific">Centipeda periodontii DSM 2778</name>
    <dbReference type="NCBI Taxonomy" id="888060"/>
    <lineage>
        <taxon>Bacteria</taxon>
        <taxon>Bacillati</taxon>
        <taxon>Bacillota</taxon>
        <taxon>Negativicutes</taxon>
        <taxon>Selenomonadales</taxon>
        <taxon>Selenomonadaceae</taxon>
        <taxon>Centipeda</taxon>
    </lineage>
</organism>
<dbReference type="HOGENOM" id="CLU_021521_2_2_9"/>
<dbReference type="AlphaFoldDB" id="F5RQ84"/>
<dbReference type="EMBL" id="AFHQ01000059">
    <property type="protein sequence ID" value="EGK57208.1"/>
    <property type="molecule type" value="Genomic_DNA"/>
</dbReference>
<dbReference type="PANTHER" id="PTHR34597">
    <property type="entry name" value="SLR1661 PROTEIN"/>
    <property type="match status" value="1"/>
</dbReference>
<evidence type="ECO:0000256" key="1">
    <source>
        <dbReference type="ARBA" id="ARBA00022452"/>
    </source>
</evidence>
<dbReference type="Gene3D" id="3.10.20.310">
    <property type="entry name" value="membrane protein fhac"/>
    <property type="match status" value="1"/>
</dbReference>
<dbReference type="Proteomes" id="UP000004067">
    <property type="component" value="Unassembled WGS sequence"/>
</dbReference>
<sequence length="575" mass="62762">MLEWKRNMNSVGVEIIVRDGMNCMKKNAVMRAGLAACVCAGLACVGTTSFAAPSLARPGADIAQEQPKARIGVEDRTPTYRQDGDDAQFTIENFIMEAPDLFLNKEELTRILEEGMGEQRTMTQLRRTVDELTSYCRTHGYPAAAVYLPPQDSPDGIVVLRVLPGRYDEIVLENNSRLKDSVARGIIAGLKADDIITTEKLETALYSVSDATGARAVGVLSPGAAFGTSKLTVRVEDSKESNTVFYVENYGSPSTGRYRYGLQETLYNPSGTGDKVSLGTLISNGSLRNFYANYETVVGHGGSTFGVGISRMNYQVGGELSKIGAEGNSLTLTLFGQVPLFHLTDRSLLFRYGYNYRNLNDDITGFDLKGKKHTHSVYAGLVGMQQLQGGMALNYNANLTVGKLGFDSDYSRVLGSLNHTKEGTYVKLEADGTAVQRLGNMTDFLVKVSGQLASRNLDSSEEFYLGGPNGVRAYAQGEGSGDEGILGTAELRYHTPLRGLTFSSFFDIGTVRMSKGYELTDNYATLRGWGLAAAYSNPGEWFARVDYARRIGLDSTVSPRNNAQNRIWFMAGKIW</sequence>
<dbReference type="GO" id="GO:0046819">
    <property type="term" value="P:protein secretion by the type V secretion system"/>
    <property type="evidence" value="ECO:0007669"/>
    <property type="project" value="TreeGrafter"/>
</dbReference>
<keyword evidence="2" id="KW-0812">Transmembrane</keyword>
<keyword evidence="7" id="KW-1185">Reference proteome</keyword>
<evidence type="ECO:0000313" key="6">
    <source>
        <dbReference type="EMBL" id="EGK57208.1"/>
    </source>
</evidence>
<dbReference type="Gene3D" id="2.40.160.50">
    <property type="entry name" value="membrane protein fhac: a member of the omp85/tpsb transporter family"/>
    <property type="match status" value="1"/>
</dbReference>
<dbReference type="InterPro" id="IPR013686">
    <property type="entry name" value="Polypept-transport_assoc_ShlB"/>
</dbReference>
<dbReference type="Pfam" id="PF03865">
    <property type="entry name" value="ShlB"/>
    <property type="match status" value="1"/>
</dbReference>
<dbReference type="InterPro" id="IPR005565">
    <property type="entry name" value="Hemolysn_activator_HlyB_C"/>
</dbReference>
<dbReference type="STRING" id="888060.HMPREF9081_2420"/>
<dbReference type="InterPro" id="IPR051544">
    <property type="entry name" value="TPS_OM_transporter"/>
</dbReference>
<evidence type="ECO:0000256" key="3">
    <source>
        <dbReference type="ARBA" id="ARBA00023237"/>
    </source>
</evidence>
<name>F5RQ84_9FIRM</name>
<dbReference type="PANTHER" id="PTHR34597:SF1">
    <property type="entry name" value="HEME_HEMOPEXIN TRANSPORTER PROTEIN HUXB"/>
    <property type="match status" value="1"/>
</dbReference>
<dbReference type="Pfam" id="PF08479">
    <property type="entry name" value="POTRA_2"/>
    <property type="match status" value="1"/>
</dbReference>
<keyword evidence="3" id="KW-0998">Cell outer membrane</keyword>
<feature type="domain" description="Polypeptide-transport-associated ShlB-type" evidence="5">
    <location>
        <begin position="89"/>
        <end position="165"/>
    </location>
</feature>
<evidence type="ECO:0000313" key="7">
    <source>
        <dbReference type="Proteomes" id="UP000004067"/>
    </source>
</evidence>
<keyword evidence="1" id="KW-0472">Membrane</keyword>
<gene>
    <name evidence="6" type="ORF">HMPREF9081_2420</name>
</gene>
<reference evidence="6 7" key="1">
    <citation type="submission" date="2011-04" db="EMBL/GenBank/DDBJ databases">
        <authorList>
            <person name="Muzny D."/>
            <person name="Qin X."/>
            <person name="Deng J."/>
            <person name="Jiang H."/>
            <person name="Liu Y."/>
            <person name="Qu J."/>
            <person name="Song X.-Z."/>
            <person name="Zhang L."/>
            <person name="Thornton R."/>
            <person name="Coyle M."/>
            <person name="Francisco L."/>
            <person name="Jackson L."/>
            <person name="Javaid M."/>
            <person name="Korchina V."/>
            <person name="Kovar C."/>
            <person name="Mata R."/>
            <person name="Mathew T."/>
            <person name="Ngo R."/>
            <person name="Nguyen L."/>
            <person name="Nguyen N."/>
            <person name="Okwuonu G."/>
            <person name="Ongeri F."/>
            <person name="Pham C."/>
            <person name="Simmons D."/>
            <person name="Wilczek-Boney K."/>
            <person name="Hale W."/>
            <person name="Jakkamsetti A."/>
            <person name="Pham P."/>
            <person name="Ruth R."/>
            <person name="San Lucas F."/>
            <person name="Warren J."/>
            <person name="Zhang J."/>
            <person name="Zhao Z."/>
            <person name="Zhou C."/>
            <person name="Zhu D."/>
            <person name="Lee S."/>
            <person name="Bess C."/>
            <person name="Blankenburg K."/>
            <person name="Forbes L."/>
            <person name="Fu Q."/>
            <person name="Gubbala S."/>
            <person name="Hirani K."/>
            <person name="Jayaseelan J.C."/>
            <person name="Lara F."/>
            <person name="Munidasa M."/>
            <person name="Palculict T."/>
            <person name="Patil S."/>
            <person name="Pu L.-L."/>
            <person name="Saada N."/>
            <person name="Tang L."/>
            <person name="Weissenberger G."/>
            <person name="Zhu Y."/>
            <person name="Hemphill L."/>
            <person name="Shang Y."/>
            <person name="Youmans B."/>
            <person name="Ayvaz T."/>
            <person name="Ross M."/>
            <person name="Santibanez J."/>
            <person name="Aqrawi P."/>
            <person name="Gross S."/>
            <person name="Joshi V."/>
            <person name="Fowler G."/>
            <person name="Nazareth L."/>
            <person name="Reid J."/>
            <person name="Worley K."/>
            <person name="Petrosino J."/>
            <person name="Highlander S."/>
            <person name="Gibbs R."/>
        </authorList>
    </citation>
    <scope>NUCLEOTIDE SEQUENCE [LARGE SCALE GENOMIC DNA]</scope>
    <source>
        <strain evidence="6 7">DSM 2778</strain>
    </source>
</reference>
<evidence type="ECO:0000259" key="5">
    <source>
        <dbReference type="Pfam" id="PF08479"/>
    </source>
</evidence>
<dbReference type="eggNOG" id="COG2831">
    <property type="taxonomic scope" value="Bacteria"/>
</dbReference>
<keyword evidence="1" id="KW-1134">Transmembrane beta strand</keyword>
<dbReference type="GO" id="GO:0008320">
    <property type="term" value="F:protein transmembrane transporter activity"/>
    <property type="evidence" value="ECO:0007669"/>
    <property type="project" value="TreeGrafter"/>
</dbReference>
<comment type="caution">
    <text evidence="6">The sequence shown here is derived from an EMBL/GenBank/DDBJ whole genome shotgun (WGS) entry which is preliminary data.</text>
</comment>
<protein>
    <submittedName>
        <fullName evidence="6">ShlB-type superfamily POTRA domain protein</fullName>
    </submittedName>
</protein>
<evidence type="ECO:0000259" key="4">
    <source>
        <dbReference type="Pfam" id="PF03865"/>
    </source>
</evidence>
<accession>F5RQ84</accession>
<proteinExistence type="predicted"/>
<evidence type="ECO:0000256" key="2">
    <source>
        <dbReference type="ARBA" id="ARBA00022692"/>
    </source>
</evidence>
<dbReference type="GO" id="GO:0098046">
    <property type="term" value="C:type V protein secretion system complex"/>
    <property type="evidence" value="ECO:0007669"/>
    <property type="project" value="TreeGrafter"/>
</dbReference>